<dbReference type="Proteomes" id="UP000235703">
    <property type="component" value="Unassembled WGS sequence"/>
</dbReference>
<dbReference type="PANTHER" id="PTHR30572:SF4">
    <property type="entry name" value="ABC TRANSPORTER PERMEASE YTRF"/>
    <property type="match status" value="1"/>
</dbReference>
<keyword evidence="3 7" id="KW-0812">Transmembrane</keyword>
<dbReference type="Pfam" id="PF02687">
    <property type="entry name" value="FtsX"/>
    <property type="match status" value="1"/>
</dbReference>
<feature type="transmembrane region" description="Helical" evidence="7">
    <location>
        <begin position="22"/>
        <end position="45"/>
    </location>
</feature>
<feature type="transmembrane region" description="Helical" evidence="7">
    <location>
        <begin position="264"/>
        <end position="289"/>
    </location>
</feature>
<evidence type="ECO:0000256" key="7">
    <source>
        <dbReference type="SAM" id="Phobius"/>
    </source>
</evidence>
<evidence type="ECO:0000259" key="8">
    <source>
        <dbReference type="Pfam" id="PF02687"/>
    </source>
</evidence>
<comment type="caution">
    <text evidence="10">The sequence shown here is derived from an EMBL/GenBank/DDBJ whole genome shotgun (WGS) entry which is preliminary data.</text>
</comment>
<dbReference type="Pfam" id="PF12704">
    <property type="entry name" value="MacB_PCD"/>
    <property type="match status" value="1"/>
</dbReference>
<dbReference type="OrthoDB" id="9780560at2"/>
<keyword evidence="5 7" id="KW-0472">Membrane</keyword>
<protein>
    <submittedName>
        <fullName evidence="10">ABC transporter permease</fullName>
    </submittedName>
</protein>
<keyword evidence="2" id="KW-1003">Cell membrane</keyword>
<gene>
    <name evidence="10" type="ORF">CJ198_04385</name>
</gene>
<dbReference type="RefSeq" id="WP_102161172.1">
    <property type="nucleotide sequence ID" value="NZ_PNFZ01000002.1"/>
</dbReference>
<feature type="domain" description="ABC3 transporter permease C-terminal" evidence="8">
    <location>
        <begin position="268"/>
        <end position="385"/>
    </location>
</feature>
<reference evidence="10 11" key="1">
    <citation type="submission" date="2017-09" db="EMBL/GenBank/DDBJ databases">
        <title>Bacterial strain isolated from the female urinary microbiota.</title>
        <authorList>
            <person name="Thomas-White K."/>
            <person name="Kumar N."/>
            <person name="Forster S."/>
            <person name="Putonti C."/>
            <person name="Lawley T."/>
            <person name="Wolfe A.J."/>
        </authorList>
    </citation>
    <scope>NUCLEOTIDE SEQUENCE [LARGE SCALE GENOMIC DNA]</scope>
    <source>
        <strain evidence="10 11">UMB0680</strain>
    </source>
</reference>
<dbReference type="InterPro" id="IPR050250">
    <property type="entry name" value="Macrolide_Exporter_MacB"/>
</dbReference>
<evidence type="ECO:0000256" key="4">
    <source>
        <dbReference type="ARBA" id="ARBA00022989"/>
    </source>
</evidence>
<dbReference type="GO" id="GO:0005886">
    <property type="term" value="C:plasma membrane"/>
    <property type="evidence" value="ECO:0007669"/>
    <property type="project" value="UniProtKB-SubCell"/>
</dbReference>
<comment type="similarity">
    <text evidence="6">Belongs to the ABC-4 integral membrane protein family.</text>
</comment>
<dbReference type="GO" id="GO:0022857">
    <property type="term" value="F:transmembrane transporter activity"/>
    <property type="evidence" value="ECO:0007669"/>
    <property type="project" value="TreeGrafter"/>
</dbReference>
<feature type="transmembrane region" description="Helical" evidence="7">
    <location>
        <begin position="355"/>
        <end position="382"/>
    </location>
</feature>
<dbReference type="EMBL" id="PNFZ01000002">
    <property type="protein sequence ID" value="PMB98575.1"/>
    <property type="molecule type" value="Genomic_DNA"/>
</dbReference>
<sequence>MTTIVSLLAEAWQELRIHKLRVLLSLIGVGVAVCALTLVVALGAITERVQQESMERLGGRPVTLSLGAPSLRSAAEYEVFRDKLDAEAERFGISHISAVSEEFGSVAVHDTPYEVGLNAVDPDYRIMRHQIVAAGRWFEPGDERNMSPPVVVTTNFFDETGISAADLPMTITAPSGASATIIGAVQGGGVFESASLYFLPEHMPVMSPESGFDSLRFELWVPEHNHKALTKQLNAAVKSSLGVESIERSDYAEDGDMGLALVKMILLAIAGIIMAMGVLGMINIAVVTIQQRIREIGIRRSFGASSGRVFFAVMMESVVGTFVAGLIGVGTAILLLRNPFVADKLFGGLAEPPPFPISAALLGIGVALAVGGLAGLIPALVATRIRIIDAIRT</sequence>
<comment type="subcellular location">
    <subcellularLocation>
        <location evidence="1">Cell membrane</location>
        <topology evidence="1">Multi-pass membrane protein</topology>
    </subcellularLocation>
</comment>
<keyword evidence="11" id="KW-1185">Reference proteome</keyword>
<evidence type="ECO:0000313" key="11">
    <source>
        <dbReference type="Proteomes" id="UP000235703"/>
    </source>
</evidence>
<evidence type="ECO:0000256" key="3">
    <source>
        <dbReference type="ARBA" id="ARBA00022692"/>
    </source>
</evidence>
<evidence type="ECO:0000259" key="9">
    <source>
        <dbReference type="Pfam" id="PF12704"/>
    </source>
</evidence>
<dbReference type="InterPro" id="IPR003838">
    <property type="entry name" value="ABC3_permease_C"/>
</dbReference>
<feature type="transmembrane region" description="Helical" evidence="7">
    <location>
        <begin position="309"/>
        <end position="335"/>
    </location>
</feature>
<feature type="domain" description="MacB-like periplasmic core" evidence="9">
    <location>
        <begin position="23"/>
        <end position="186"/>
    </location>
</feature>
<evidence type="ECO:0000256" key="5">
    <source>
        <dbReference type="ARBA" id="ARBA00023136"/>
    </source>
</evidence>
<organism evidence="10 11">
    <name type="scientific">Brevibacterium luteolum</name>
    <dbReference type="NCBI Taxonomy" id="199591"/>
    <lineage>
        <taxon>Bacteria</taxon>
        <taxon>Bacillati</taxon>
        <taxon>Actinomycetota</taxon>
        <taxon>Actinomycetes</taxon>
        <taxon>Micrococcales</taxon>
        <taxon>Brevibacteriaceae</taxon>
        <taxon>Brevibacterium</taxon>
    </lineage>
</organism>
<evidence type="ECO:0000256" key="6">
    <source>
        <dbReference type="ARBA" id="ARBA00038076"/>
    </source>
</evidence>
<evidence type="ECO:0000256" key="1">
    <source>
        <dbReference type="ARBA" id="ARBA00004651"/>
    </source>
</evidence>
<accession>A0A2N6PIR0</accession>
<name>A0A2N6PIR0_9MICO</name>
<proteinExistence type="inferred from homology"/>
<evidence type="ECO:0000256" key="2">
    <source>
        <dbReference type="ARBA" id="ARBA00022475"/>
    </source>
</evidence>
<keyword evidence="4 7" id="KW-1133">Transmembrane helix</keyword>
<dbReference type="InterPro" id="IPR025857">
    <property type="entry name" value="MacB_PCD"/>
</dbReference>
<dbReference type="AlphaFoldDB" id="A0A2N6PIR0"/>
<dbReference type="PANTHER" id="PTHR30572">
    <property type="entry name" value="MEMBRANE COMPONENT OF TRANSPORTER-RELATED"/>
    <property type="match status" value="1"/>
</dbReference>
<evidence type="ECO:0000313" key="10">
    <source>
        <dbReference type="EMBL" id="PMB98575.1"/>
    </source>
</evidence>